<name>A0A8S5RJC0_9VIRU</name>
<evidence type="ECO:0000313" key="1">
    <source>
        <dbReference type="EMBL" id="DAE31194.1"/>
    </source>
</evidence>
<accession>A0A8S5RJC0</accession>
<protein>
    <submittedName>
        <fullName evidence="1">Uncharacterized protein</fullName>
    </submittedName>
</protein>
<reference evidence="1" key="1">
    <citation type="journal article" date="2021" name="Proc. Natl. Acad. Sci. U.S.A.">
        <title>A Catalog of Tens of Thousands of Viruses from Human Metagenomes Reveals Hidden Associations with Chronic Diseases.</title>
        <authorList>
            <person name="Tisza M.J."/>
            <person name="Buck C.B."/>
        </authorList>
    </citation>
    <scope>NUCLEOTIDE SEQUENCE</scope>
    <source>
        <strain evidence="1">CtML55</strain>
    </source>
</reference>
<dbReference type="EMBL" id="BK059105">
    <property type="protein sequence ID" value="DAE31194.1"/>
    <property type="molecule type" value="Genomic_DNA"/>
</dbReference>
<proteinExistence type="predicted"/>
<sequence>MNYSSLTSGLNQLAVKAVHNTESSIYTDYIYVDIIYTYNCVETIVAINGVSNGIANNGVATLYELTVFSPDNSSMAITTYLENEMPDSESMNPTEIMKYEVISASSYNE</sequence>
<organism evidence="1">
    <name type="scientific">virus sp. ctML55</name>
    <dbReference type="NCBI Taxonomy" id="2827627"/>
    <lineage>
        <taxon>Viruses</taxon>
    </lineage>
</organism>